<evidence type="ECO:0000313" key="5">
    <source>
        <dbReference type="Proteomes" id="UP000295741"/>
    </source>
</evidence>
<dbReference type="AlphaFoldDB" id="A0A4R6ISV3"/>
<reference evidence="4 5" key="1">
    <citation type="submission" date="2019-03" db="EMBL/GenBank/DDBJ databases">
        <title>Genomic Encyclopedia of Archaeal and Bacterial Type Strains, Phase II (KMG-II): from individual species to whole genera.</title>
        <authorList>
            <person name="Goeker M."/>
        </authorList>
    </citation>
    <scope>NUCLEOTIDE SEQUENCE [LARGE SCALE GENOMIC DNA]</scope>
    <source>
        <strain evidence="4 5">DSM 28323</strain>
    </source>
</reference>
<feature type="domain" description="Beta-lactamase-related" evidence="3">
    <location>
        <begin position="201"/>
        <end position="509"/>
    </location>
</feature>
<sequence>MVTSLVNEKIHTMNKYLKMGKSLRLMICLLFGIVLSGRSQDSINTQKEINMLLQGFMKAIETRDSVSMYSFFADVPVTWVGVWKPLSYQQRLLKDERALSVRPSDFKTWFRSVASSGFKQEKFRNPVIVADDFVGSVTFDYSFWVNGKKGNWGKESWGLIKQHNGWKIASVVFSIELDAVKKEKEEPPSVPEIKNGKMESYMQSILADTHFQGTVLVARGDVIIHHAAYGMFDEENSIPNTIHTQFLIGSLTKSFVAIAAMKLVEEKKLDLNEPIASYLPGLNKELSDGVTIHHLMQQQSGLETSFDNLTEYEIMDITPAELLAIINKSKRRFKAGEKYEYTNLNYTVLAMIIESVTGMRYQQYLQTTIFDKAGMQQTGIERMVNTPTNRAIGYRTINGIRRRVHNAVSYAFGAGDIYSTTGDLFRWRQALSNLSILNGESLSTMLTGAGKEWGYYGYGFRIQPYQTAVNDRAEGKLIRHGGTMNGYTSNFHFYQDDQLTVIVLSNYRDVPIRRITYNLKEIALGFDAGQRKNIHEE</sequence>
<dbReference type="SUPFAM" id="SSF56601">
    <property type="entry name" value="beta-lactamase/transpeptidase-like"/>
    <property type="match status" value="1"/>
</dbReference>
<dbReference type="Gene3D" id="3.40.710.10">
    <property type="entry name" value="DD-peptidase/beta-lactamase superfamily"/>
    <property type="match status" value="1"/>
</dbReference>
<dbReference type="Gene3D" id="3.10.450.50">
    <property type="match status" value="1"/>
</dbReference>
<comment type="subcellular location">
    <subcellularLocation>
        <location evidence="1">Membrane</location>
    </subcellularLocation>
</comment>
<organism evidence="4 5">
    <name type="scientific">Sediminibacterium goheungense</name>
    <dbReference type="NCBI Taxonomy" id="1086393"/>
    <lineage>
        <taxon>Bacteria</taxon>
        <taxon>Pseudomonadati</taxon>
        <taxon>Bacteroidota</taxon>
        <taxon>Chitinophagia</taxon>
        <taxon>Chitinophagales</taxon>
        <taxon>Chitinophagaceae</taxon>
        <taxon>Sediminibacterium</taxon>
    </lineage>
</organism>
<evidence type="ECO:0000259" key="3">
    <source>
        <dbReference type="Pfam" id="PF00144"/>
    </source>
</evidence>
<dbReference type="PANTHER" id="PTHR46825">
    <property type="entry name" value="D-ALANYL-D-ALANINE-CARBOXYPEPTIDASE/ENDOPEPTIDASE AMPH"/>
    <property type="match status" value="1"/>
</dbReference>
<dbReference type="GO" id="GO:0016020">
    <property type="term" value="C:membrane"/>
    <property type="evidence" value="ECO:0007669"/>
    <property type="project" value="UniProtKB-SubCell"/>
</dbReference>
<dbReference type="Pfam" id="PF00144">
    <property type="entry name" value="Beta-lactamase"/>
    <property type="match status" value="1"/>
</dbReference>
<dbReference type="EMBL" id="SNWP01000013">
    <property type="protein sequence ID" value="TDO25311.1"/>
    <property type="molecule type" value="Genomic_DNA"/>
</dbReference>
<dbReference type="InterPro" id="IPR012338">
    <property type="entry name" value="Beta-lactam/transpept-like"/>
</dbReference>
<protein>
    <submittedName>
        <fullName evidence="4">CubicO group peptidase (Beta-lactamase class C family)</fullName>
    </submittedName>
</protein>
<accession>A0A4R6ISV3</accession>
<dbReference type="InterPro" id="IPR050491">
    <property type="entry name" value="AmpC-like"/>
</dbReference>
<dbReference type="InterPro" id="IPR032710">
    <property type="entry name" value="NTF2-like_dom_sf"/>
</dbReference>
<name>A0A4R6ISV3_9BACT</name>
<evidence type="ECO:0000256" key="1">
    <source>
        <dbReference type="ARBA" id="ARBA00004370"/>
    </source>
</evidence>
<keyword evidence="5" id="KW-1185">Reference proteome</keyword>
<gene>
    <name evidence="4" type="ORF">BC659_2845</name>
</gene>
<dbReference type="InterPro" id="IPR001466">
    <property type="entry name" value="Beta-lactam-related"/>
</dbReference>
<evidence type="ECO:0000256" key="2">
    <source>
        <dbReference type="ARBA" id="ARBA00023136"/>
    </source>
</evidence>
<comment type="caution">
    <text evidence="4">The sequence shown here is derived from an EMBL/GenBank/DDBJ whole genome shotgun (WGS) entry which is preliminary data.</text>
</comment>
<proteinExistence type="predicted"/>
<dbReference type="Proteomes" id="UP000295741">
    <property type="component" value="Unassembled WGS sequence"/>
</dbReference>
<evidence type="ECO:0000313" key="4">
    <source>
        <dbReference type="EMBL" id="TDO25311.1"/>
    </source>
</evidence>
<dbReference type="SUPFAM" id="SSF54427">
    <property type="entry name" value="NTF2-like"/>
    <property type="match status" value="1"/>
</dbReference>
<keyword evidence="2" id="KW-0472">Membrane</keyword>
<dbReference type="PANTHER" id="PTHR46825:SF11">
    <property type="entry name" value="PENICILLIN-BINDING PROTEIN 4"/>
    <property type="match status" value="1"/>
</dbReference>